<comment type="similarity">
    <text evidence="1 7">Belongs to the nitroreductase family.</text>
</comment>
<sequence>MRDDVGLLELVGTRRSAGRLLDTAPDDAEVERLVGLAMTAPDHAYLRPWRLVLIRDGARGDLGDALAQASGNPAQALKPLRAPLLIAIVLCPQQHPKVPEWEQLAAAVGVVTTLGLLMHAAGWATNWRTGPHLDARPVREVLRLADGERALGFLYTGRPDAEDGRGPRPQPDPAAHLSTLGRDDRLVNGSPGVVR</sequence>
<evidence type="ECO:0000259" key="10">
    <source>
        <dbReference type="Pfam" id="PF00881"/>
    </source>
</evidence>
<evidence type="ECO:0000256" key="5">
    <source>
        <dbReference type="ARBA" id="ARBA00023002"/>
    </source>
</evidence>
<dbReference type="AlphaFoldDB" id="A0AA90H4S8"/>
<keyword evidence="6 7" id="KW-0520">NAD</keyword>
<evidence type="ECO:0000256" key="1">
    <source>
        <dbReference type="ARBA" id="ARBA00007118"/>
    </source>
</evidence>
<organism evidence="11">
    <name type="scientific">Streptantibioticus silvisoli</name>
    <dbReference type="NCBI Taxonomy" id="2705255"/>
    <lineage>
        <taxon>Bacteria</taxon>
        <taxon>Bacillati</taxon>
        <taxon>Actinomycetota</taxon>
        <taxon>Actinomycetes</taxon>
        <taxon>Kitasatosporales</taxon>
        <taxon>Streptomycetaceae</taxon>
        <taxon>Streptantibioticus</taxon>
    </lineage>
</organism>
<reference evidence="11" key="1">
    <citation type="submission" date="2023-05" db="EMBL/GenBank/DDBJ databases">
        <title>Streptantibioticus silvisoli sp. nov., acidotolerant actinomycetes 1 from pine litter.</title>
        <authorList>
            <person name="Swiecimska M."/>
            <person name="Golinska P."/>
            <person name="Sangal V."/>
            <person name="Wachnowicz B."/>
            <person name="Goodfellow M."/>
        </authorList>
    </citation>
    <scope>NUCLEOTIDE SEQUENCE</scope>
    <source>
        <strain evidence="11">SL13</strain>
    </source>
</reference>
<feature type="binding site" description="in other chain" evidence="8">
    <location>
        <begin position="14"/>
        <end position="16"/>
    </location>
    <ligand>
        <name>FMN</name>
        <dbReference type="ChEBI" id="CHEBI:58210"/>
        <note>ligand shared between dimeric partners</note>
    </ligand>
</feature>
<dbReference type="SUPFAM" id="SSF55469">
    <property type="entry name" value="FMN-dependent nitroreductase-like"/>
    <property type="match status" value="1"/>
</dbReference>
<feature type="domain" description="Nitroreductase" evidence="10">
    <location>
        <begin position="13"/>
        <end position="157"/>
    </location>
</feature>
<dbReference type="Gene3D" id="3.40.109.10">
    <property type="entry name" value="NADH Oxidase"/>
    <property type="match status" value="1"/>
</dbReference>
<gene>
    <name evidence="11" type="ORF">POF50_029675</name>
</gene>
<evidence type="ECO:0000256" key="9">
    <source>
        <dbReference type="SAM" id="MobiDB-lite"/>
    </source>
</evidence>
<evidence type="ECO:0000313" key="11">
    <source>
        <dbReference type="EMBL" id="MDI5973464.1"/>
    </source>
</evidence>
<dbReference type="PIRSF" id="PIRSF000232">
    <property type="entry name" value="YdjA"/>
    <property type="match status" value="1"/>
</dbReference>
<dbReference type="InterPro" id="IPR000415">
    <property type="entry name" value="Nitroreductase-like"/>
</dbReference>
<keyword evidence="2 7" id="KW-0285">Flavoprotein</keyword>
<evidence type="ECO:0000256" key="3">
    <source>
        <dbReference type="ARBA" id="ARBA00022643"/>
    </source>
</evidence>
<keyword evidence="3 7" id="KW-0288">FMN</keyword>
<dbReference type="InterPro" id="IPR029479">
    <property type="entry name" value="Nitroreductase"/>
</dbReference>
<evidence type="ECO:0000256" key="4">
    <source>
        <dbReference type="ARBA" id="ARBA00022857"/>
    </source>
</evidence>
<evidence type="ECO:0000256" key="7">
    <source>
        <dbReference type="PIRNR" id="PIRNR000232"/>
    </source>
</evidence>
<evidence type="ECO:0000256" key="8">
    <source>
        <dbReference type="PIRSR" id="PIRSR000232-1"/>
    </source>
</evidence>
<comment type="cofactor">
    <cofactor evidence="8">
        <name>FMN</name>
        <dbReference type="ChEBI" id="CHEBI:58210"/>
    </cofactor>
    <text evidence="8">Binds 1 FMN per subunit.</text>
</comment>
<dbReference type="EMBL" id="JABXJJ020000046">
    <property type="protein sequence ID" value="MDI5973464.1"/>
    <property type="molecule type" value="Genomic_DNA"/>
</dbReference>
<comment type="caution">
    <text evidence="11">The sequence shown here is derived from an EMBL/GenBank/DDBJ whole genome shotgun (WGS) entry which is preliminary data.</text>
</comment>
<dbReference type="InterPro" id="IPR026021">
    <property type="entry name" value="YdjA-like"/>
</dbReference>
<dbReference type="GO" id="GO:0016491">
    <property type="term" value="F:oxidoreductase activity"/>
    <property type="evidence" value="ECO:0007669"/>
    <property type="project" value="UniProtKB-UniRule"/>
</dbReference>
<dbReference type="Pfam" id="PF00881">
    <property type="entry name" value="Nitroreductase"/>
    <property type="match status" value="1"/>
</dbReference>
<name>A0AA90H4S8_9ACTN</name>
<feature type="binding site" description="in other chain" evidence="8">
    <location>
        <begin position="127"/>
        <end position="129"/>
    </location>
    <ligand>
        <name>FMN</name>
        <dbReference type="ChEBI" id="CHEBI:58210"/>
        <note>ligand shared between dimeric partners</note>
    </ligand>
</feature>
<keyword evidence="4 7" id="KW-0521">NADP</keyword>
<evidence type="ECO:0000256" key="2">
    <source>
        <dbReference type="ARBA" id="ARBA00022630"/>
    </source>
</evidence>
<accession>A0AA90H4S8</accession>
<protein>
    <recommendedName>
        <fullName evidence="7">Putative NAD(P)H nitroreductase</fullName>
        <ecNumber evidence="7">1.-.-.-</ecNumber>
    </recommendedName>
</protein>
<evidence type="ECO:0000256" key="6">
    <source>
        <dbReference type="ARBA" id="ARBA00023027"/>
    </source>
</evidence>
<keyword evidence="5 7" id="KW-0560">Oxidoreductase</keyword>
<feature type="region of interest" description="Disordered" evidence="9">
    <location>
        <begin position="156"/>
        <end position="195"/>
    </location>
</feature>
<proteinExistence type="inferred from homology"/>
<dbReference type="PANTHER" id="PTHR43821:SF1">
    <property type="entry name" value="NAD(P)H NITROREDUCTASE YDJA-RELATED"/>
    <property type="match status" value="1"/>
</dbReference>
<dbReference type="RefSeq" id="WP_271312165.1">
    <property type="nucleotide sequence ID" value="NZ_JABXJJ020000046.1"/>
</dbReference>
<dbReference type="InterPro" id="IPR052530">
    <property type="entry name" value="NAD(P)H_nitroreductase"/>
</dbReference>
<dbReference type="PANTHER" id="PTHR43821">
    <property type="entry name" value="NAD(P)H NITROREDUCTASE YDJA-RELATED"/>
    <property type="match status" value="1"/>
</dbReference>
<dbReference type="CDD" id="cd02135">
    <property type="entry name" value="YdjA-like"/>
    <property type="match status" value="1"/>
</dbReference>
<dbReference type="EC" id="1.-.-.-" evidence="7"/>
<feature type="binding site" evidence="8">
    <location>
        <position position="43"/>
    </location>
    <ligand>
        <name>FMN</name>
        <dbReference type="ChEBI" id="CHEBI:58210"/>
        <note>ligand shared between dimeric partners</note>
    </ligand>
</feature>